<reference evidence="1 2" key="1">
    <citation type="submission" date="2019-02" db="EMBL/GenBank/DDBJ databases">
        <title>Deep-cultivation of Planctomycetes and their phenomic and genomic characterization uncovers novel biology.</title>
        <authorList>
            <person name="Wiegand S."/>
            <person name="Jogler M."/>
            <person name="Boedeker C."/>
            <person name="Pinto D."/>
            <person name="Vollmers J."/>
            <person name="Rivas-Marin E."/>
            <person name="Kohn T."/>
            <person name="Peeters S.H."/>
            <person name="Heuer A."/>
            <person name="Rast P."/>
            <person name="Oberbeckmann S."/>
            <person name="Bunk B."/>
            <person name="Jeske O."/>
            <person name="Meyerdierks A."/>
            <person name="Storesund J.E."/>
            <person name="Kallscheuer N."/>
            <person name="Luecker S."/>
            <person name="Lage O.M."/>
            <person name="Pohl T."/>
            <person name="Merkel B.J."/>
            <person name="Hornburger P."/>
            <person name="Mueller R.-W."/>
            <person name="Bruemmer F."/>
            <person name="Labrenz M."/>
            <person name="Spormann A.M."/>
            <person name="Op den Camp H."/>
            <person name="Overmann J."/>
            <person name="Amann R."/>
            <person name="Jetten M.S.M."/>
            <person name="Mascher T."/>
            <person name="Medema M.H."/>
            <person name="Devos D.P."/>
            <person name="Kaster A.-K."/>
            <person name="Ovreas L."/>
            <person name="Rohde M."/>
            <person name="Galperin M.Y."/>
            <person name="Jogler C."/>
        </authorList>
    </citation>
    <scope>NUCLEOTIDE SEQUENCE [LARGE SCALE GENOMIC DNA]</scope>
    <source>
        <strain evidence="1 2">Pla110</strain>
    </source>
</reference>
<proteinExistence type="predicted"/>
<dbReference type="AlphaFoldDB" id="A0A518CUA7"/>
<organism evidence="1 2">
    <name type="scientific">Polystyrenella longa</name>
    <dbReference type="NCBI Taxonomy" id="2528007"/>
    <lineage>
        <taxon>Bacteria</taxon>
        <taxon>Pseudomonadati</taxon>
        <taxon>Planctomycetota</taxon>
        <taxon>Planctomycetia</taxon>
        <taxon>Planctomycetales</taxon>
        <taxon>Planctomycetaceae</taxon>
        <taxon>Polystyrenella</taxon>
    </lineage>
</organism>
<keyword evidence="2" id="KW-1185">Reference proteome</keyword>
<evidence type="ECO:0000313" key="2">
    <source>
        <dbReference type="Proteomes" id="UP000317178"/>
    </source>
</evidence>
<name>A0A518CUA7_9PLAN</name>
<dbReference type="EMBL" id="CP036281">
    <property type="protein sequence ID" value="QDU82812.1"/>
    <property type="molecule type" value="Genomic_DNA"/>
</dbReference>
<evidence type="ECO:0000313" key="1">
    <source>
        <dbReference type="EMBL" id="QDU82812.1"/>
    </source>
</evidence>
<dbReference type="Proteomes" id="UP000317178">
    <property type="component" value="Chromosome"/>
</dbReference>
<sequence length="72" mass="8617">MCTSEHILFGRDGFISGRYNWHKQFLPTWRQALFCLTRHFRPAYHEKIGKMAVYYLDGVFLLVCRYDIVDKG</sequence>
<dbReference type="KEGG" id="plon:Pla110_45750"/>
<gene>
    <name evidence="1" type="ORF">Pla110_45750</name>
</gene>
<protein>
    <submittedName>
        <fullName evidence="1">Uncharacterized protein</fullName>
    </submittedName>
</protein>
<accession>A0A518CUA7</accession>